<name>A0A8X7QGX9_BRACI</name>
<evidence type="ECO:0000313" key="2">
    <source>
        <dbReference type="EMBL" id="KAG2269962.1"/>
    </source>
</evidence>
<proteinExistence type="predicted"/>
<reference evidence="2 3" key="1">
    <citation type="submission" date="2020-02" db="EMBL/GenBank/DDBJ databases">
        <authorList>
            <person name="Ma Q."/>
            <person name="Huang Y."/>
            <person name="Song X."/>
            <person name="Pei D."/>
        </authorList>
    </citation>
    <scope>NUCLEOTIDE SEQUENCE [LARGE SCALE GENOMIC DNA]</scope>
    <source>
        <strain evidence="2">Sxm20200214</strain>
        <tissue evidence="2">Leaf</tissue>
    </source>
</reference>
<dbReference type="Proteomes" id="UP000886595">
    <property type="component" value="Unassembled WGS sequence"/>
</dbReference>
<accession>A0A8X7QGX9</accession>
<dbReference type="AlphaFoldDB" id="A0A8X7QGX9"/>
<organism evidence="2 3">
    <name type="scientific">Brassica carinata</name>
    <name type="common">Ethiopian mustard</name>
    <name type="synonym">Abyssinian cabbage</name>
    <dbReference type="NCBI Taxonomy" id="52824"/>
    <lineage>
        <taxon>Eukaryota</taxon>
        <taxon>Viridiplantae</taxon>
        <taxon>Streptophyta</taxon>
        <taxon>Embryophyta</taxon>
        <taxon>Tracheophyta</taxon>
        <taxon>Spermatophyta</taxon>
        <taxon>Magnoliopsida</taxon>
        <taxon>eudicotyledons</taxon>
        <taxon>Gunneridae</taxon>
        <taxon>Pentapetalae</taxon>
        <taxon>rosids</taxon>
        <taxon>malvids</taxon>
        <taxon>Brassicales</taxon>
        <taxon>Brassicaceae</taxon>
        <taxon>Brassiceae</taxon>
        <taxon>Brassica</taxon>
    </lineage>
</organism>
<gene>
    <name evidence="2" type="ORF">Bca52824_064517</name>
</gene>
<feature type="region of interest" description="Disordered" evidence="1">
    <location>
        <begin position="123"/>
        <end position="144"/>
    </location>
</feature>
<sequence>MANSPNQSSCSISQKTLDHGDFSIYFCEFKTCGCSQTIQTRLQYLHYGLPSFSIYSFYISHMEICCYVYLCWRPTYSEARAVKLRSNVFIVFVSKYALYSLLMSLQIKSWSGPSATKSENLFSESKNSRPRHGRHLFVDGPSTL</sequence>
<evidence type="ECO:0000256" key="1">
    <source>
        <dbReference type="SAM" id="MobiDB-lite"/>
    </source>
</evidence>
<comment type="caution">
    <text evidence="2">The sequence shown here is derived from an EMBL/GenBank/DDBJ whole genome shotgun (WGS) entry which is preliminary data.</text>
</comment>
<dbReference type="EMBL" id="JAAMPC010000013">
    <property type="protein sequence ID" value="KAG2269962.1"/>
    <property type="molecule type" value="Genomic_DNA"/>
</dbReference>
<protein>
    <submittedName>
        <fullName evidence="2">Uncharacterized protein</fullName>
    </submittedName>
</protein>
<keyword evidence="3" id="KW-1185">Reference proteome</keyword>
<evidence type="ECO:0000313" key="3">
    <source>
        <dbReference type="Proteomes" id="UP000886595"/>
    </source>
</evidence>